<comment type="caution">
    <text evidence="2">The sequence shown here is derived from an EMBL/GenBank/DDBJ whole genome shotgun (WGS) entry which is preliminary data.</text>
</comment>
<evidence type="ECO:0000256" key="1">
    <source>
        <dbReference type="SAM" id="MobiDB-lite"/>
    </source>
</evidence>
<name>A0ABD3MNF2_9STRA</name>
<sequence length="838" mass="92258">MPHEETVADQGSPPHDVAAGGEPLAAADHLQDENAQDVFLDAAAVEVDDDDAQDELNAAAEMLVDEIVPSEDGHGHGVDYSVQGPVGDVQDVTREAHGATDLNAAYEPLQLQTYDTDVHSEYADVAVEPAPVGDTHANESVAGLTAEPPTKRVKLENEDVLDDPLQLQTYNTDVHQEYAGIAVAPSPVVGHTHVNESVAELSAESPAKRVKLDNEVMPDGHEESLPTAPAFSEYNVAEQHAAVALANTHTAHRDNSMNSQTVQARGQDPNRKKRKEFTASEKLQILAELDLPNPPSIKELMSKYGLSKSSFHRWRQEGFRERLVAMASGEKVEAAESLVDVATIVNAETSSSLLYKGHKKRDMNDGLMPLKRAIQTFISYNASLPEEEQYAIRSGFLQIKARELRNELVASAMEREKEISEYKGHEYQMNYADPNKVAPQPLFSPHELKALKAFKGSKSWSCQIAGQLGLLQTEWSEAAKQNTQRYMDAAELASAGPLCGTVDIKKPKKSRVEFTALDKIRILKEVEESNAQRKAEGLPVWSVEEICERYGTSKSSLHRWRQQQRSGVLESVVDEGHREVKRIFRDKLTHIKQALIEYAQQERHGEGVGYEMLQERALAVRDELLRGYEVLHGLPVGGVENTVATAAFAESDVQDGATTNASVGSAAVIETTTTATDVNDAATATNILEPSGDSQEQPSSNDAATNDRESNSDPAQPKEEPPAILYTPSVPITYEEYNHLSNFKASTSWLREVAKKYKFNMDVSDETKLQWKEWEEGRGDAALHENYYEHVIPSQHSELPPLDVRAEDQAGEQQQDGVIGEEQVEEILNGHGNISYGA</sequence>
<reference evidence="2 3" key="1">
    <citation type="submission" date="2024-10" db="EMBL/GenBank/DDBJ databases">
        <title>Updated reference genomes for cyclostephanoid diatoms.</title>
        <authorList>
            <person name="Roberts W.R."/>
            <person name="Alverson A.J."/>
        </authorList>
    </citation>
    <scope>NUCLEOTIDE SEQUENCE [LARGE SCALE GENOMIC DNA]</scope>
    <source>
        <strain evidence="2 3">AJA010-31</strain>
    </source>
</reference>
<keyword evidence="3" id="KW-1185">Reference proteome</keyword>
<dbReference type="InterPro" id="IPR010921">
    <property type="entry name" value="Trp_repressor/repl_initiator"/>
</dbReference>
<feature type="compositionally biased region" description="Basic and acidic residues" evidence="1">
    <location>
        <begin position="705"/>
        <end position="721"/>
    </location>
</feature>
<feature type="compositionally biased region" description="Polar residues" evidence="1">
    <location>
        <begin position="692"/>
        <end position="704"/>
    </location>
</feature>
<feature type="region of interest" description="Disordered" evidence="1">
    <location>
        <begin position="1"/>
        <end position="23"/>
    </location>
</feature>
<dbReference type="AlphaFoldDB" id="A0ABD3MNF2"/>
<dbReference type="SUPFAM" id="SSF48295">
    <property type="entry name" value="TrpR-like"/>
    <property type="match status" value="2"/>
</dbReference>
<protein>
    <submittedName>
        <fullName evidence="2">Uncharacterized protein</fullName>
    </submittedName>
</protein>
<evidence type="ECO:0000313" key="2">
    <source>
        <dbReference type="EMBL" id="KAL3765438.1"/>
    </source>
</evidence>
<dbReference type="EMBL" id="JALLPJ020001402">
    <property type="protein sequence ID" value="KAL3765438.1"/>
    <property type="molecule type" value="Genomic_DNA"/>
</dbReference>
<dbReference type="Proteomes" id="UP001530400">
    <property type="component" value="Unassembled WGS sequence"/>
</dbReference>
<proteinExistence type="predicted"/>
<gene>
    <name evidence="2" type="ORF">ACHAWO_011520</name>
</gene>
<organism evidence="2 3">
    <name type="scientific">Cyclotella atomus</name>
    <dbReference type="NCBI Taxonomy" id="382360"/>
    <lineage>
        <taxon>Eukaryota</taxon>
        <taxon>Sar</taxon>
        <taxon>Stramenopiles</taxon>
        <taxon>Ochrophyta</taxon>
        <taxon>Bacillariophyta</taxon>
        <taxon>Coscinodiscophyceae</taxon>
        <taxon>Thalassiosirophycidae</taxon>
        <taxon>Stephanodiscales</taxon>
        <taxon>Stephanodiscaceae</taxon>
        <taxon>Cyclotella</taxon>
    </lineage>
</organism>
<feature type="region of interest" description="Disordered" evidence="1">
    <location>
        <begin position="687"/>
        <end position="724"/>
    </location>
</feature>
<accession>A0ABD3MNF2</accession>
<feature type="region of interest" description="Disordered" evidence="1">
    <location>
        <begin position="250"/>
        <end position="276"/>
    </location>
</feature>
<evidence type="ECO:0000313" key="3">
    <source>
        <dbReference type="Proteomes" id="UP001530400"/>
    </source>
</evidence>